<dbReference type="Proteomes" id="UP000444721">
    <property type="component" value="Unassembled WGS sequence"/>
</dbReference>
<proteinExistence type="predicted"/>
<dbReference type="VEuPathDB" id="AmoebaDB:NfTy_001030"/>
<evidence type="ECO:0000313" key="2">
    <source>
        <dbReference type="EMBL" id="KAF0984524.1"/>
    </source>
</evidence>
<sequence length="491" mass="54499">MSEQQTEALSSSSTRSTTDPLWTTNDESSSLSKDDHHQGATNTTTNDSDAKATTANTEALNQSSNPATATTSLSSLNTSMHRNTSSSESISEEEYLEKLHEKYSQTPKSELSISSFSTFGAMSFFHDVVNGENVLTPKQSPASVTSSKMNYENCNNLNNDSRNADDFVDLEYENSTKDANSSLLSSLPDIDAEKDLQEVDMTDSSTPVQNGITTKANNMDNFLLDPSPIKKVPPPFVKSRAEVDIERVELSKFHLPPIPLSKKKLTVDIQPPQYQLAATSTPPSVLKLIQQQYNIYHHNTVHLSLSNKNQKVVVPMINSNVTVLARSASLGSSITSLFHDKVKVRVFQNVSNVGTDDLYLSTQNGVQRVTPLELEENNPTLCLRSLEDILFFTTVLPLSNFSVEEIKITNETLGSETVYYKVKVNDSQETQIILFTTDTHLEISLNGNDEFIVEDLSRVVAFHETLTIQPFKEFYLVKGSGSLWLRVEFTL</sequence>
<gene>
    <name evidence="2" type="ORF">FDP41_000423</name>
</gene>
<reference evidence="2 3" key="1">
    <citation type="journal article" date="2019" name="Sci. Rep.">
        <title>Nanopore sequencing improves the draft genome of the human pathogenic amoeba Naegleria fowleri.</title>
        <authorList>
            <person name="Liechti N."/>
            <person name="Schurch N."/>
            <person name="Bruggmann R."/>
            <person name="Wittwer M."/>
        </authorList>
    </citation>
    <scope>NUCLEOTIDE SEQUENCE [LARGE SCALE GENOMIC DNA]</scope>
    <source>
        <strain evidence="2 3">ATCC 30894</strain>
    </source>
</reference>
<accession>A0A6A5CD86</accession>
<dbReference type="AlphaFoldDB" id="A0A6A5CD86"/>
<dbReference type="RefSeq" id="XP_044569237.1">
    <property type="nucleotide sequence ID" value="XM_044707622.1"/>
</dbReference>
<protein>
    <submittedName>
        <fullName evidence="2">Uncharacterized protein</fullName>
    </submittedName>
</protein>
<dbReference type="VEuPathDB" id="AmoebaDB:NF0005810"/>
<dbReference type="OrthoDB" id="10345248at2759"/>
<name>A0A6A5CD86_NAEFO</name>
<feature type="region of interest" description="Disordered" evidence="1">
    <location>
        <begin position="1"/>
        <end position="93"/>
    </location>
</feature>
<feature type="compositionally biased region" description="Low complexity" evidence="1">
    <location>
        <begin position="63"/>
        <end position="89"/>
    </location>
</feature>
<dbReference type="GeneID" id="68107641"/>
<dbReference type="VEuPathDB" id="AmoebaDB:FDP41_000423"/>
<feature type="compositionally biased region" description="Polar residues" evidence="1">
    <location>
        <begin position="1"/>
        <end position="31"/>
    </location>
</feature>
<dbReference type="EMBL" id="VFQX01000002">
    <property type="protein sequence ID" value="KAF0984524.1"/>
    <property type="molecule type" value="Genomic_DNA"/>
</dbReference>
<evidence type="ECO:0000313" key="3">
    <source>
        <dbReference type="Proteomes" id="UP000444721"/>
    </source>
</evidence>
<comment type="caution">
    <text evidence="2">The sequence shown here is derived from an EMBL/GenBank/DDBJ whole genome shotgun (WGS) entry which is preliminary data.</text>
</comment>
<keyword evidence="3" id="KW-1185">Reference proteome</keyword>
<feature type="compositionally biased region" description="Polar residues" evidence="1">
    <location>
        <begin position="39"/>
        <end position="62"/>
    </location>
</feature>
<dbReference type="OMA" id="HEKYSQT"/>
<evidence type="ECO:0000256" key="1">
    <source>
        <dbReference type="SAM" id="MobiDB-lite"/>
    </source>
</evidence>
<organism evidence="2 3">
    <name type="scientific">Naegleria fowleri</name>
    <name type="common">Brain eating amoeba</name>
    <dbReference type="NCBI Taxonomy" id="5763"/>
    <lineage>
        <taxon>Eukaryota</taxon>
        <taxon>Discoba</taxon>
        <taxon>Heterolobosea</taxon>
        <taxon>Tetramitia</taxon>
        <taxon>Eutetramitia</taxon>
        <taxon>Vahlkampfiidae</taxon>
        <taxon>Naegleria</taxon>
    </lineage>
</organism>